<dbReference type="OrthoDB" id="27092at2"/>
<dbReference type="EMBL" id="QUAB01000041">
    <property type="protein sequence ID" value="REJ05414.1"/>
    <property type="molecule type" value="Genomic_DNA"/>
</dbReference>
<gene>
    <name evidence="2" type="ORF">DY023_09145</name>
</gene>
<organism evidence="2 3">
    <name type="scientific">Microbacterium bovistercoris</name>
    <dbReference type="NCBI Taxonomy" id="2293570"/>
    <lineage>
        <taxon>Bacteria</taxon>
        <taxon>Bacillati</taxon>
        <taxon>Actinomycetota</taxon>
        <taxon>Actinomycetes</taxon>
        <taxon>Micrococcales</taxon>
        <taxon>Microbacteriaceae</taxon>
        <taxon>Microbacterium</taxon>
    </lineage>
</organism>
<dbReference type="Proteomes" id="UP000262172">
    <property type="component" value="Unassembled WGS sequence"/>
</dbReference>
<dbReference type="InterPro" id="IPR029058">
    <property type="entry name" value="AB_hydrolase_fold"/>
</dbReference>
<keyword evidence="3" id="KW-1185">Reference proteome</keyword>
<proteinExistence type="predicted"/>
<evidence type="ECO:0000313" key="3">
    <source>
        <dbReference type="Proteomes" id="UP000262172"/>
    </source>
</evidence>
<comment type="caution">
    <text evidence="2">The sequence shown here is derived from an EMBL/GenBank/DDBJ whole genome shotgun (WGS) entry which is preliminary data.</text>
</comment>
<feature type="domain" description="AB hydrolase-1" evidence="1">
    <location>
        <begin position="17"/>
        <end position="223"/>
    </location>
</feature>
<protein>
    <submittedName>
        <fullName evidence="2">Alpha/beta hydrolase</fullName>
    </submittedName>
</protein>
<dbReference type="RefSeq" id="WP_116242037.1">
    <property type="nucleotide sequence ID" value="NZ_QUAB01000041.1"/>
</dbReference>
<dbReference type="PRINTS" id="PR00111">
    <property type="entry name" value="ABHYDROLASE"/>
</dbReference>
<reference evidence="2 3" key="1">
    <citation type="submission" date="2018-08" db="EMBL/GenBank/DDBJ databases">
        <title>Isolation, diversity and antifungal activity of Actinobacteria from cow dung.</title>
        <authorList>
            <person name="Ling L."/>
        </authorList>
    </citation>
    <scope>NUCLEOTIDE SEQUENCE [LARGE SCALE GENOMIC DNA]</scope>
    <source>
        <strain evidence="2 3">NEAU-LLE</strain>
    </source>
</reference>
<dbReference type="Gene3D" id="3.40.50.1820">
    <property type="entry name" value="alpha/beta hydrolase"/>
    <property type="match status" value="1"/>
</dbReference>
<dbReference type="Pfam" id="PF12697">
    <property type="entry name" value="Abhydrolase_6"/>
    <property type="match status" value="1"/>
</dbReference>
<dbReference type="SUPFAM" id="SSF53474">
    <property type="entry name" value="alpha/beta-Hydrolases"/>
    <property type="match status" value="1"/>
</dbReference>
<sequence length="267" mass="28619">MTDPFPHVVRRGEGAPLLFVHGNGVDHRLLLGLDPVFAASGRWERIYLDLAGFGRTRALEGRAGLPDLADWLDGVVDSLIGSAPFAVVGNSLGGLLARDIVSRRPKQCLGMALLAPAVDPVRERRRLPEPEVLFEDPRLLASLDPRDAADYAELAVLQTPDNWARFRDAALPGIRAADEGAMGRLGDLYELPAFADDWESFERPVLIVAGKQDAVVGHEDQRGVMGSGTAMACRRQVGAAGARPLGGRARSVVESAILEGGVDVHPQ</sequence>
<keyword evidence="2" id="KW-0378">Hydrolase</keyword>
<name>A0A371NSY9_9MICO</name>
<accession>A0A371NSY9</accession>
<dbReference type="GO" id="GO:0016787">
    <property type="term" value="F:hydrolase activity"/>
    <property type="evidence" value="ECO:0007669"/>
    <property type="project" value="UniProtKB-KW"/>
</dbReference>
<dbReference type="AlphaFoldDB" id="A0A371NSY9"/>
<evidence type="ECO:0000259" key="1">
    <source>
        <dbReference type="Pfam" id="PF12697"/>
    </source>
</evidence>
<dbReference type="InterPro" id="IPR000073">
    <property type="entry name" value="AB_hydrolase_1"/>
</dbReference>
<evidence type="ECO:0000313" key="2">
    <source>
        <dbReference type="EMBL" id="REJ05414.1"/>
    </source>
</evidence>